<gene>
    <name evidence="1" type="ORF">FA95DRAFT_1562025</name>
</gene>
<dbReference type="Proteomes" id="UP000814033">
    <property type="component" value="Unassembled WGS sequence"/>
</dbReference>
<accession>A0ACB8RKJ6</accession>
<keyword evidence="2" id="KW-1185">Reference proteome</keyword>
<proteinExistence type="predicted"/>
<reference evidence="1" key="1">
    <citation type="submission" date="2021-02" db="EMBL/GenBank/DDBJ databases">
        <authorList>
            <consortium name="DOE Joint Genome Institute"/>
            <person name="Ahrendt S."/>
            <person name="Looney B.P."/>
            <person name="Miyauchi S."/>
            <person name="Morin E."/>
            <person name="Drula E."/>
            <person name="Courty P.E."/>
            <person name="Chicoki N."/>
            <person name="Fauchery L."/>
            <person name="Kohler A."/>
            <person name="Kuo A."/>
            <person name="Labutti K."/>
            <person name="Pangilinan J."/>
            <person name="Lipzen A."/>
            <person name="Riley R."/>
            <person name="Andreopoulos W."/>
            <person name="He G."/>
            <person name="Johnson J."/>
            <person name="Barry K.W."/>
            <person name="Grigoriev I.V."/>
            <person name="Nagy L."/>
            <person name="Hibbett D."/>
            <person name="Henrissat B."/>
            <person name="Matheny P.B."/>
            <person name="Labbe J."/>
            <person name="Martin F."/>
        </authorList>
    </citation>
    <scope>NUCLEOTIDE SEQUENCE</scope>
    <source>
        <strain evidence="1">FP105234-sp</strain>
    </source>
</reference>
<protein>
    <submittedName>
        <fullName evidence="1">Uncharacterized protein</fullName>
    </submittedName>
</protein>
<comment type="caution">
    <text evidence="1">The sequence shown here is derived from an EMBL/GenBank/DDBJ whole genome shotgun (WGS) entry which is preliminary data.</text>
</comment>
<dbReference type="EMBL" id="MU275976">
    <property type="protein sequence ID" value="KAI0044643.1"/>
    <property type="molecule type" value="Genomic_DNA"/>
</dbReference>
<evidence type="ECO:0000313" key="1">
    <source>
        <dbReference type="EMBL" id="KAI0044643.1"/>
    </source>
</evidence>
<evidence type="ECO:0000313" key="2">
    <source>
        <dbReference type="Proteomes" id="UP000814033"/>
    </source>
</evidence>
<reference evidence="1" key="2">
    <citation type="journal article" date="2022" name="New Phytol.">
        <title>Evolutionary transition to the ectomycorrhizal habit in the genomes of a hyperdiverse lineage of mushroom-forming fungi.</title>
        <authorList>
            <person name="Looney B."/>
            <person name="Miyauchi S."/>
            <person name="Morin E."/>
            <person name="Drula E."/>
            <person name="Courty P.E."/>
            <person name="Kohler A."/>
            <person name="Kuo A."/>
            <person name="LaButti K."/>
            <person name="Pangilinan J."/>
            <person name="Lipzen A."/>
            <person name="Riley R."/>
            <person name="Andreopoulos W."/>
            <person name="He G."/>
            <person name="Johnson J."/>
            <person name="Nolan M."/>
            <person name="Tritt A."/>
            <person name="Barry K.W."/>
            <person name="Grigoriev I.V."/>
            <person name="Nagy L.G."/>
            <person name="Hibbett D."/>
            <person name="Henrissat B."/>
            <person name="Matheny P.B."/>
            <person name="Labbe J."/>
            <person name="Martin F.M."/>
        </authorList>
    </citation>
    <scope>NUCLEOTIDE SEQUENCE</scope>
    <source>
        <strain evidence="1">FP105234-sp</strain>
    </source>
</reference>
<sequence>MPVTRASTAQSRTFSSPYASRSPPPISRKAKAPAASSSDVIVISSDEEDTKPAITARRKGKGKSRMLAAKASLEIIELSDSTRSVSSAAPSSNDRSELRRVKDEAAKLRADVARLKQENARNKDLYNKYLLENEHLRSQKKLQAASVPVTLLEDVVCCEICTAKMWSPFLMPDCGHTFCQTCITDWFTTIRTKHLATNPHLNEHTLLTLPPALRPQYTCPACRTTVRTCPVECFTLKTVVRVVADAVGESSPRKSGPSRGRAKQGGVWDGFFGANR</sequence>
<organism evidence="1 2">
    <name type="scientific">Auriscalpium vulgare</name>
    <dbReference type="NCBI Taxonomy" id="40419"/>
    <lineage>
        <taxon>Eukaryota</taxon>
        <taxon>Fungi</taxon>
        <taxon>Dikarya</taxon>
        <taxon>Basidiomycota</taxon>
        <taxon>Agaricomycotina</taxon>
        <taxon>Agaricomycetes</taxon>
        <taxon>Russulales</taxon>
        <taxon>Auriscalpiaceae</taxon>
        <taxon>Auriscalpium</taxon>
    </lineage>
</organism>
<name>A0ACB8RKJ6_9AGAM</name>